<dbReference type="InterPro" id="IPR037185">
    <property type="entry name" value="EmrE-like"/>
</dbReference>
<dbReference type="SUPFAM" id="SSF103481">
    <property type="entry name" value="Multidrug resistance efflux transporter EmrE"/>
    <property type="match status" value="1"/>
</dbReference>
<keyword evidence="1" id="KW-0812">Transmembrane</keyword>
<protein>
    <submittedName>
        <fullName evidence="3">Transporter family protein</fullName>
    </submittedName>
</protein>
<evidence type="ECO:0000313" key="4">
    <source>
        <dbReference type="Proteomes" id="UP000543030"/>
    </source>
</evidence>
<sequence>MQSWMIQALLSALFAGLVAVSAKAGLARVSGDLALTIRTAVIMLLVAVNTVVGKHYLEISKLSRSDWLFLVFSGAATMLSWLFYYRAVKTGPVSGVALIDKSSVLMTVALSVLILGEALTWRTVAGAALMFSGLLVLTWK</sequence>
<feature type="transmembrane region" description="Helical" evidence="1">
    <location>
        <begin position="65"/>
        <end position="84"/>
    </location>
</feature>
<proteinExistence type="predicted"/>
<organism evidence="3 4">
    <name type="scientific">Silvimonas terrae</name>
    <dbReference type="NCBI Taxonomy" id="300266"/>
    <lineage>
        <taxon>Bacteria</taxon>
        <taxon>Pseudomonadati</taxon>
        <taxon>Pseudomonadota</taxon>
        <taxon>Betaproteobacteria</taxon>
        <taxon>Neisseriales</taxon>
        <taxon>Chitinibacteraceae</taxon>
        <taxon>Silvimonas</taxon>
    </lineage>
</organism>
<evidence type="ECO:0000313" key="3">
    <source>
        <dbReference type="EMBL" id="MBB5193271.1"/>
    </source>
</evidence>
<feature type="domain" description="EamA" evidence="2">
    <location>
        <begin position="3"/>
        <end position="138"/>
    </location>
</feature>
<dbReference type="EMBL" id="JACHHN010000010">
    <property type="protein sequence ID" value="MBB5193271.1"/>
    <property type="molecule type" value="Genomic_DNA"/>
</dbReference>
<dbReference type="Pfam" id="PF00892">
    <property type="entry name" value="EamA"/>
    <property type="match status" value="1"/>
</dbReference>
<feature type="transmembrane region" description="Helical" evidence="1">
    <location>
        <begin position="104"/>
        <end position="137"/>
    </location>
</feature>
<evidence type="ECO:0000256" key="1">
    <source>
        <dbReference type="SAM" id="Phobius"/>
    </source>
</evidence>
<dbReference type="Gene3D" id="1.10.3730.20">
    <property type="match status" value="1"/>
</dbReference>
<dbReference type="PANTHER" id="PTHR22911">
    <property type="entry name" value="ACYL-MALONYL CONDENSING ENZYME-RELATED"/>
    <property type="match status" value="1"/>
</dbReference>
<keyword evidence="1" id="KW-1133">Transmembrane helix</keyword>
<comment type="caution">
    <text evidence="3">The sequence shown here is derived from an EMBL/GenBank/DDBJ whole genome shotgun (WGS) entry which is preliminary data.</text>
</comment>
<accession>A0A840RME8</accession>
<name>A0A840RME8_9NEIS</name>
<reference evidence="3 4" key="1">
    <citation type="submission" date="2020-08" db="EMBL/GenBank/DDBJ databases">
        <title>Genomic Encyclopedia of Type Strains, Phase IV (KMG-IV): sequencing the most valuable type-strain genomes for metagenomic binning, comparative biology and taxonomic classification.</title>
        <authorList>
            <person name="Goeker M."/>
        </authorList>
    </citation>
    <scope>NUCLEOTIDE SEQUENCE [LARGE SCALE GENOMIC DNA]</scope>
    <source>
        <strain evidence="3 4">DSM 18233</strain>
    </source>
</reference>
<feature type="transmembrane region" description="Helical" evidence="1">
    <location>
        <begin position="34"/>
        <end position="53"/>
    </location>
</feature>
<dbReference type="RefSeq" id="WP_308419189.1">
    <property type="nucleotide sequence ID" value="NZ_JACHHN010000010.1"/>
</dbReference>
<gene>
    <name evidence="3" type="ORF">HNQ50_004025</name>
</gene>
<dbReference type="PANTHER" id="PTHR22911:SF137">
    <property type="entry name" value="SOLUTE CARRIER FAMILY 35 MEMBER G2-RELATED"/>
    <property type="match status" value="1"/>
</dbReference>
<evidence type="ECO:0000259" key="2">
    <source>
        <dbReference type="Pfam" id="PF00892"/>
    </source>
</evidence>
<dbReference type="Proteomes" id="UP000543030">
    <property type="component" value="Unassembled WGS sequence"/>
</dbReference>
<dbReference type="GO" id="GO:0016020">
    <property type="term" value="C:membrane"/>
    <property type="evidence" value="ECO:0007669"/>
    <property type="project" value="InterPro"/>
</dbReference>
<dbReference type="AlphaFoldDB" id="A0A840RME8"/>
<keyword evidence="1" id="KW-0472">Membrane</keyword>
<dbReference type="InterPro" id="IPR000620">
    <property type="entry name" value="EamA_dom"/>
</dbReference>
<keyword evidence="4" id="KW-1185">Reference proteome</keyword>